<comment type="caution">
    <text evidence="9">The sequence shown here is derived from an EMBL/GenBank/DDBJ whole genome shotgun (WGS) entry which is preliminary data.</text>
</comment>
<feature type="binding site" evidence="8">
    <location>
        <position position="61"/>
    </location>
    <ligand>
        <name>beta-alanine</name>
        <dbReference type="ChEBI" id="CHEBI:57966"/>
    </ligand>
</feature>
<evidence type="ECO:0000256" key="7">
    <source>
        <dbReference type="ARBA" id="ARBA00048258"/>
    </source>
</evidence>
<keyword evidence="10" id="KW-1185">Reference proteome</keyword>
<comment type="function">
    <text evidence="8">Catalyzes the condensation of pantoate with beta-alanine in an ATP-dependent reaction via a pantoyl-adenylate intermediate.</text>
</comment>
<feature type="binding site" evidence="8">
    <location>
        <begin position="184"/>
        <end position="187"/>
    </location>
    <ligand>
        <name>ATP</name>
        <dbReference type="ChEBI" id="CHEBI:30616"/>
    </ligand>
</feature>
<evidence type="ECO:0000256" key="4">
    <source>
        <dbReference type="ARBA" id="ARBA00022655"/>
    </source>
</evidence>
<keyword evidence="4 8" id="KW-0566">Pantothenate biosynthesis</keyword>
<dbReference type="PANTHER" id="PTHR21299:SF1">
    <property type="entry name" value="PANTOATE--BETA-ALANINE LIGASE"/>
    <property type="match status" value="1"/>
</dbReference>
<comment type="miscellaneous">
    <text evidence="8">The reaction proceeds by a bi uni uni bi ping pong mechanism.</text>
</comment>
<dbReference type="EC" id="6.3.2.1" evidence="8"/>
<gene>
    <name evidence="8 9" type="primary">panC</name>
    <name evidence="9" type="ORF">L3049_14740</name>
</gene>
<dbReference type="EMBL" id="JAKJSC010000003">
    <property type="protein sequence ID" value="MDE5419255.1"/>
    <property type="molecule type" value="Genomic_DNA"/>
</dbReference>
<dbReference type="Proteomes" id="UP001528920">
    <property type="component" value="Unassembled WGS sequence"/>
</dbReference>
<feature type="binding site" evidence="8">
    <location>
        <position position="61"/>
    </location>
    <ligand>
        <name>(R)-pantoate</name>
        <dbReference type="ChEBI" id="CHEBI:15980"/>
    </ligand>
</feature>
<keyword evidence="6 8" id="KW-0067">ATP-binding</keyword>
<evidence type="ECO:0000313" key="10">
    <source>
        <dbReference type="Proteomes" id="UP001528920"/>
    </source>
</evidence>
<organism evidence="9 10">
    <name type="scientific">Paralabilibaculum antarcticum</name>
    <dbReference type="NCBI Taxonomy" id="2912572"/>
    <lineage>
        <taxon>Bacteria</taxon>
        <taxon>Pseudomonadati</taxon>
        <taxon>Bacteroidota</taxon>
        <taxon>Bacteroidia</taxon>
        <taxon>Marinilabiliales</taxon>
        <taxon>Marinifilaceae</taxon>
        <taxon>Paralabilibaculum</taxon>
    </lineage>
</organism>
<feature type="binding site" evidence="8">
    <location>
        <position position="176"/>
    </location>
    <ligand>
        <name>ATP</name>
        <dbReference type="ChEBI" id="CHEBI:30616"/>
    </ligand>
</feature>
<dbReference type="Gene3D" id="3.30.1300.10">
    <property type="entry name" value="Pantoate-beta-alanine ligase, C-terminal domain"/>
    <property type="match status" value="1"/>
</dbReference>
<dbReference type="GO" id="GO:0016874">
    <property type="term" value="F:ligase activity"/>
    <property type="evidence" value="ECO:0007669"/>
    <property type="project" value="UniProtKB-KW"/>
</dbReference>
<dbReference type="RefSeq" id="WP_275110585.1">
    <property type="nucleotide sequence ID" value="NZ_JAKJSC010000003.1"/>
</dbReference>
<comment type="subunit">
    <text evidence="8">Homodimer.</text>
</comment>
<evidence type="ECO:0000256" key="1">
    <source>
        <dbReference type="ARBA" id="ARBA00004990"/>
    </source>
</evidence>
<dbReference type="PANTHER" id="PTHR21299">
    <property type="entry name" value="CYTIDYLATE KINASE/PANTOATE-BETA-ALANINE LIGASE"/>
    <property type="match status" value="1"/>
</dbReference>
<dbReference type="HAMAP" id="MF_00158">
    <property type="entry name" value="PanC"/>
    <property type="match status" value="1"/>
</dbReference>
<sequence>MEIVKLVAETKAKISKFKAEGKTIGFVPTMGALHQGHLSLTEASVKNNDITVVSIFVNPTQFNNPNDLKTYPRILDKDLEMLSEFEPDLIFIPEVEEVYPEPDTRIFDFGELEQVMEGKNRPGHFNGVAQVVSKLFSYINPDNAYFGQKDFQQVAVIKQMTKNLKLDINIVPCPIIREVDGLAMSSRNMLLSELERKNAGKISETLFKACNLVPDFGVSQLKEWVVTEINNNAYLEVEYFEIVDDTSLKSIEKWEDSNNRIACITVQVGKVRLIDNISL</sequence>
<keyword evidence="5 8" id="KW-0547">Nucleotide-binding</keyword>
<keyword evidence="8" id="KW-0963">Cytoplasm</keyword>
<dbReference type="NCBIfam" id="TIGR00018">
    <property type="entry name" value="panC"/>
    <property type="match status" value="1"/>
</dbReference>
<dbReference type="InterPro" id="IPR014729">
    <property type="entry name" value="Rossmann-like_a/b/a_fold"/>
</dbReference>
<dbReference type="InterPro" id="IPR003721">
    <property type="entry name" value="Pantoate_ligase"/>
</dbReference>
<dbReference type="InterPro" id="IPR042176">
    <property type="entry name" value="Pantoate_ligase_C"/>
</dbReference>
<reference evidence="9 10" key="1">
    <citation type="submission" date="2022-01" db="EMBL/GenBank/DDBJ databases">
        <title>Labilibaculum sp. nov, a marine bacterium isolated from Antarctica.</title>
        <authorList>
            <person name="Dai W."/>
        </authorList>
    </citation>
    <scope>NUCLEOTIDE SEQUENCE [LARGE SCALE GENOMIC DNA]</scope>
    <source>
        <strain evidence="9 10">DW002</strain>
    </source>
</reference>
<evidence type="ECO:0000256" key="5">
    <source>
        <dbReference type="ARBA" id="ARBA00022741"/>
    </source>
</evidence>
<comment type="catalytic activity">
    <reaction evidence="7 8">
        <text>(R)-pantoate + beta-alanine + ATP = (R)-pantothenate + AMP + diphosphate + H(+)</text>
        <dbReference type="Rhea" id="RHEA:10912"/>
        <dbReference type="ChEBI" id="CHEBI:15378"/>
        <dbReference type="ChEBI" id="CHEBI:15980"/>
        <dbReference type="ChEBI" id="CHEBI:29032"/>
        <dbReference type="ChEBI" id="CHEBI:30616"/>
        <dbReference type="ChEBI" id="CHEBI:33019"/>
        <dbReference type="ChEBI" id="CHEBI:57966"/>
        <dbReference type="ChEBI" id="CHEBI:456215"/>
        <dbReference type="EC" id="6.3.2.1"/>
    </reaction>
</comment>
<evidence type="ECO:0000313" key="9">
    <source>
        <dbReference type="EMBL" id="MDE5419255.1"/>
    </source>
</evidence>
<keyword evidence="3 8" id="KW-0436">Ligase</keyword>
<evidence type="ECO:0000256" key="8">
    <source>
        <dbReference type="HAMAP-Rule" id="MF_00158"/>
    </source>
</evidence>
<dbReference type="CDD" id="cd00560">
    <property type="entry name" value="PanC"/>
    <property type="match status" value="1"/>
</dbReference>
<feature type="active site" description="Proton donor" evidence="8">
    <location>
        <position position="37"/>
    </location>
</feature>
<feature type="binding site" evidence="8">
    <location>
        <begin position="30"/>
        <end position="37"/>
    </location>
    <ligand>
        <name>ATP</name>
        <dbReference type="ChEBI" id="CHEBI:30616"/>
    </ligand>
</feature>
<dbReference type="Pfam" id="PF02569">
    <property type="entry name" value="Pantoate_ligase"/>
    <property type="match status" value="1"/>
</dbReference>
<accession>A0ABT5VV22</accession>
<evidence type="ECO:0000256" key="6">
    <source>
        <dbReference type="ARBA" id="ARBA00022840"/>
    </source>
</evidence>
<comment type="similarity">
    <text evidence="2 8">Belongs to the pantothenate synthetase family.</text>
</comment>
<comment type="subcellular location">
    <subcellularLocation>
        <location evidence="8">Cytoplasm</location>
    </subcellularLocation>
</comment>
<comment type="pathway">
    <text evidence="1 8">Cofactor biosynthesis; (R)-pantothenate biosynthesis; (R)-pantothenate from (R)-pantoate and beta-alanine: step 1/1.</text>
</comment>
<feature type="binding site" evidence="8">
    <location>
        <begin position="147"/>
        <end position="150"/>
    </location>
    <ligand>
        <name>ATP</name>
        <dbReference type="ChEBI" id="CHEBI:30616"/>
    </ligand>
</feature>
<name>A0ABT5VV22_9BACT</name>
<evidence type="ECO:0000256" key="3">
    <source>
        <dbReference type="ARBA" id="ARBA00022598"/>
    </source>
</evidence>
<dbReference type="Gene3D" id="3.40.50.620">
    <property type="entry name" value="HUPs"/>
    <property type="match status" value="1"/>
</dbReference>
<dbReference type="SUPFAM" id="SSF52374">
    <property type="entry name" value="Nucleotidylyl transferase"/>
    <property type="match status" value="1"/>
</dbReference>
<protein>
    <recommendedName>
        <fullName evidence="8">Pantothenate synthetase</fullName>
        <shortName evidence="8">PS</shortName>
        <ecNumber evidence="8">6.3.2.1</ecNumber>
    </recommendedName>
    <alternativeName>
        <fullName evidence="8">Pantoate--beta-alanine ligase</fullName>
    </alternativeName>
    <alternativeName>
        <fullName evidence="8">Pantoate-activating enzyme</fullName>
    </alternativeName>
</protein>
<evidence type="ECO:0000256" key="2">
    <source>
        <dbReference type="ARBA" id="ARBA00009256"/>
    </source>
</evidence>
<feature type="binding site" evidence="8">
    <location>
        <position position="153"/>
    </location>
    <ligand>
        <name>(R)-pantoate</name>
        <dbReference type="ChEBI" id="CHEBI:15980"/>
    </ligand>
</feature>
<proteinExistence type="inferred from homology"/>